<protein>
    <submittedName>
        <fullName evidence="2">DUF2946 family protein</fullName>
    </submittedName>
</protein>
<gene>
    <name evidence="2" type="ORF">ACFSM5_11450</name>
</gene>
<evidence type="ECO:0000256" key="1">
    <source>
        <dbReference type="SAM" id="SignalP"/>
    </source>
</evidence>
<reference evidence="3" key="1">
    <citation type="journal article" date="2019" name="Int. J. Syst. Evol. Microbiol.">
        <title>The Global Catalogue of Microorganisms (GCM) 10K type strain sequencing project: providing services to taxonomists for standard genome sequencing and annotation.</title>
        <authorList>
            <consortium name="The Broad Institute Genomics Platform"/>
            <consortium name="The Broad Institute Genome Sequencing Center for Infectious Disease"/>
            <person name="Wu L."/>
            <person name="Ma J."/>
        </authorList>
    </citation>
    <scope>NUCLEOTIDE SEQUENCE [LARGE SCALE GENOMIC DNA]</scope>
    <source>
        <strain evidence="3">CGMCC 1.19062</strain>
    </source>
</reference>
<accession>A0ABW5DU61</accession>
<feature type="signal peptide" evidence="1">
    <location>
        <begin position="1"/>
        <end position="27"/>
    </location>
</feature>
<dbReference type="RefSeq" id="WP_379876519.1">
    <property type="nucleotide sequence ID" value="NZ_JBHUIP010000011.1"/>
</dbReference>
<sequence>MTIVRRWLALLVILAVTAFSLPGPLQAASGKFSVPICTPAGVIQMVLENGEDAAPHRESILDGHCSFCTGKHALDLASPPGTVVAILPLDLEHKDWSADPSLPDNATVISPQARPRAPPF</sequence>
<comment type="caution">
    <text evidence="2">The sequence shown here is derived from an EMBL/GenBank/DDBJ whole genome shotgun (WGS) entry which is preliminary data.</text>
</comment>
<dbReference type="Proteomes" id="UP001597295">
    <property type="component" value="Unassembled WGS sequence"/>
</dbReference>
<dbReference type="EMBL" id="JBHUIP010000011">
    <property type="protein sequence ID" value="MFD2263506.1"/>
    <property type="molecule type" value="Genomic_DNA"/>
</dbReference>
<keyword evidence="3" id="KW-1185">Reference proteome</keyword>
<keyword evidence="1" id="KW-0732">Signal</keyword>
<evidence type="ECO:0000313" key="3">
    <source>
        <dbReference type="Proteomes" id="UP001597295"/>
    </source>
</evidence>
<feature type="chain" id="PRO_5046087361" evidence="1">
    <location>
        <begin position="28"/>
        <end position="120"/>
    </location>
</feature>
<name>A0ABW5DU61_9PROT</name>
<dbReference type="InterPro" id="IPR021333">
    <property type="entry name" value="DUF2946"/>
</dbReference>
<evidence type="ECO:0000313" key="2">
    <source>
        <dbReference type="EMBL" id="MFD2263506.1"/>
    </source>
</evidence>
<dbReference type="Pfam" id="PF11162">
    <property type="entry name" value="DUF2946"/>
    <property type="match status" value="1"/>
</dbReference>
<organism evidence="2 3">
    <name type="scientific">Lacibacterium aquatile</name>
    <dbReference type="NCBI Taxonomy" id="1168082"/>
    <lineage>
        <taxon>Bacteria</taxon>
        <taxon>Pseudomonadati</taxon>
        <taxon>Pseudomonadota</taxon>
        <taxon>Alphaproteobacteria</taxon>
        <taxon>Rhodospirillales</taxon>
        <taxon>Rhodospirillaceae</taxon>
    </lineage>
</organism>
<proteinExistence type="predicted"/>